<dbReference type="PRINTS" id="PR00789">
    <property type="entry name" value="OSIALOPTASE"/>
</dbReference>
<keyword evidence="10" id="KW-0645">Protease</keyword>
<comment type="subunit">
    <text evidence="7">Homodimer.</text>
</comment>
<keyword evidence="10" id="KW-0378">Hydrolase</keyword>
<name>A0A5J5F0C3_9PEZI</name>
<comment type="similarity">
    <text evidence="7">Belongs to the KAE1 / TsaD family.</text>
</comment>
<dbReference type="GO" id="GO:0005739">
    <property type="term" value="C:mitochondrion"/>
    <property type="evidence" value="ECO:0007669"/>
    <property type="project" value="UniProtKB-SubCell"/>
</dbReference>
<protein>
    <recommendedName>
        <fullName evidence="1">N(6)-L-threonylcarbamoyladenine synthase</fullName>
        <ecNumber evidence="1">2.3.1.234</ecNumber>
    </recommendedName>
</protein>
<keyword evidence="11" id="KW-1185">Reference proteome</keyword>
<dbReference type="GO" id="GO:0006508">
    <property type="term" value="P:proteolysis"/>
    <property type="evidence" value="ECO:0007669"/>
    <property type="project" value="UniProtKB-KW"/>
</dbReference>
<dbReference type="InterPro" id="IPR017860">
    <property type="entry name" value="Peptidase_M22_CS"/>
</dbReference>
<dbReference type="Gene3D" id="3.30.420.40">
    <property type="match status" value="2"/>
</dbReference>
<sequence>MPLRLPHLSRSHLLRTQQCRLRHRAPPHRCLTVLAIESSCDDTSVALLDTPDQYHAKILFHETATSPNKPTGGVHPFVSIVGHRRSMASLVQRALVALPNGTPAPDLVAVTRGPGMASNLGVGLDTAKGLAVAFGKPLIGVHHMLAHALTPRLVAALPNKEAHSPVEFPFLTVLVSGGHTMLVESRGLVDHTIVADSIDIAVGDMLDKAARMVLPPEILETQGDTISYAALLEKFSVGDGDFQYFLPGTTRRKDDTQRKLQQYGEWNLPVPLARTPRPDAFSFSGLGSAIERLHKSRPKMRWEEKADLGKEIQIIAFEHIADRLVTRLQNRGNNIDDVVVSGGVASNLFFRYLLRRTLEHQGLRHVRIHTPPARLCTDNAAMIAWAGAELYRDGYHTKLDVMPIRKWSMDSAVSLSGENESEAFEDPKKGGILGVKGWKRLPKEERLGPGGRRTQEGIVEEMDDKQT</sequence>
<dbReference type="EMBL" id="VXIS01000063">
    <property type="protein sequence ID" value="KAA8908927.1"/>
    <property type="molecule type" value="Genomic_DNA"/>
</dbReference>
<evidence type="ECO:0000256" key="4">
    <source>
        <dbReference type="ARBA" id="ARBA00022723"/>
    </source>
</evidence>
<keyword evidence="7" id="KW-0496">Mitochondrion</keyword>
<comment type="function">
    <text evidence="7">Required for the formation of a threonylcarbamoyl group on adenosine at position 37 (t(6)A37) in mitochondrial tRNAs that read codons beginning with adenine. Probably involved in the transfer of the threonylcarbamoyl moiety of threonylcarbamoyl-AMP (TC-AMP) to the N6 group of A37. Involved in mitochondrial genome maintenance.</text>
</comment>
<evidence type="ECO:0000313" key="11">
    <source>
        <dbReference type="Proteomes" id="UP000326924"/>
    </source>
</evidence>
<reference evidence="10 11" key="1">
    <citation type="submission" date="2019-09" db="EMBL/GenBank/DDBJ databases">
        <title>Draft genome of the ectomycorrhizal ascomycete Sphaerosporella brunnea.</title>
        <authorList>
            <consortium name="DOE Joint Genome Institute"/>
            <person name="Benucci G.M."/>
            <person name="Marozzi G."/>
            <person name="Antonielli L."/>
            <person name="Sanchez S."/>
            <person name="Marco P."/>
            <person name="Wang X."/>
            <person name="Falini L.B."/>
            <person name="Barry K."/>
            <person name="Haridas S."/>
            <person name="Lipzen A."/>
            <person name="Labutti K."/>
            <person name="Grigoriev I.V."/>
            <person name="Murat C."/>
            <person name="Martin F."/>
            <person name="Albertini E."/>
            <person name="Donnini D."/>
            <person name="Bonito G."/>
        </authorList>
    </citation>
    <scope>NUCLEOTIDE SEQUENCE [LARGE SCALE GENOMIC DNA]</scope>
    <source>
        <strain evidence="10 11">Sb_GMNB300</strain>
    </source>
</reference>
<keyword evidence="2 7" id="KW-0808">Transferase</keyword>
<keyword evidence="5 7" id="KW-0012">Acyltransferase</keyword>
<keyword evidence="3 7" id="KW-0819">tRNA processing</keyword>
<dbReference type="GO" id="GO:0061711">
    <property type="term" value="F:tRNA N(6)-L-threonylcarbamoyladenine synthase activity"/>
    <property type="evidence" value="ECO:0007669"/>
    <property type="project" value="UniProtKB-EC"/>
</dbReference>
<dbReference type="SUPFAM" id="SSF53067">
    <property type="entry name" value="Actin-like ATPase domain"/>
    <property type="match status" value="2"/>
</dbReference>
<comment type="caution">
    <text evidence="10">The sequence shown here is derived from an EMBL/GenBank/DDBJ whole genome shotgun (WGS) entry which is preliminary data.</text>
</comment>
<comment type="catalytic activity">
    <reaction evidence="6 7">
        <text>L-threonylcarbamoyladenylate + adenosine(37) in tRNA = N(6)-L-threonylcarbamoyladenosine(37) in tRNA + AMP + H(+)</text>
        <dbReference type="Rhea" id="RHEA:37059"/>
        <dbReference type="Rhea" id="RHEA-COMP:10162"/>
        <dbReference type="Rhea" id="RHEA-COMP:10163"/>
        <dbReference type="ChEBI" id="CHEBI:15378"/>
        <dbReference type="ChEBI" id="CHEBI:73682"/>
        <dbReference type="ChEBI" id="CHEBI:74411"/>
        <dbReference type="ChEBI" id="CHEBI:74418"/>
        <dbReference type="ChEBI" id="CHEBI:456215"/>
        <dbReference type="EC" id="2.3.1.234"/>
    </reaction>
</comment>
<dbReference type="GO" id="GO:0046872">
    <property type="term" value="F:metal ion binding"/>
    <property type="evidence" value="ECO:0007669"/>
    <property type="project" value="UniProtKB-KW"/>
</dbReference>
<evidence type="ECO:0000256" key="5">
    <source>
        <dbReference type="ARBA" id="ARBA00023315"/>
    </source>
</evidence>
<evidence type="ECO:0000256" key="6">
    <source>
        <dbReference type="ARBA" id="ARBA00048117"/>
    </source>
</evidence>
<evidence type="ECO:0000256" key="3">
    <source>
        <dbReference type="ARBA" id="ARBA00022694"/>
    </source>
</evidence>
<dbReference type="Pfam" id="PF00814">
    <property type="entry name" value="TsaD"/>
    <property type="match status" value="1"/>
</dbReference>
<dbReference type="InterPro" id="IPR043129">
    <property type="entry name" value="ATPase_NBD"/>
</dbReference>
<proteinExistence type="inferred from homology"/>
<dbReference type="HAMAP" id="MF_01445">
    <property type="entry name" value="TsaD"/>
    <property type="match status" value="1"/>
</dbReference>
<evidence type="ECO:0000256" key="1">
    <source>
        <dbReference type="ARBA" id="ARBA00012156"/>
    </source>
</evidence>
<feature type="region of interest" description="Disordered" evidence="8">
    <location>
        <begin position="443"/>
        <end position="467"/>
    </location>
</feature>
<dbReference type="PANTHER" id="PTHR11735">
    <property type="entry name" value="TRNA N6-ADENOSINE THREONYLCARBAMOYLTRANSFERASE"/>
    <property type="match status" value="1"/>
</dbReference>
<dbReference type="EC" id="2.3.1.234" evidence="1"/>
<evidence type="ECO:0000256" key="2">
    <source>
        <dbReference type="ARBA" id="ARBA00022679"/>
    </source>
</evidence>
<dbReference type="OrthoDB" id="10259622at2759"/>
<comment type="subcellular location">
    <subcellularLocation>
        <location evidence="7">Mitochondrion</location>
    </subcellularLocation>
</comment>
<dbReference type="PANTHER" id="PTHR11735:SF6">
    <property type="entry name" value="TRNA N6-ADENOSINE THREONYLCARBAMOYLTRANSFERASE, MITOCHONDRIAL"/>
    <property type="match status" value="1"/>
</dbReference>
<dbReference type="InParanoid" id="A0A5J5F0C3"/>
<dbReference type="InterPro" id="IPR022450">
    <property type="entry name" value="TsaD"/>
</dbReference>
<evidence type="ECO:0000256" key="8">
    <source>
        <dbReference type="SAM" id="MobiDB-lite"/>
    </source>
</evidence>
<dbReference type="InterPro" id="IPR000905">
    <property type="entry name" value="Gcp-like_dom"/>
</dbReference>
<evidence type="ECO:0000313" key="10">
    <source>
        <dbReference type="EMBL" id="KAA8908927.1"/>
    </source>
</evidence>
<organism evidence="10 11">
    <name type="scientific">Sphaerosporella brunnea</name>
    <dbReference type="NCBI Taxonomy" id="1250544"/>
    <lineage>
        <taxon>Eukaryota</taxon>
        <taxon>Fungi</taxon>
        <taxon>Dikarya</taxon>
        <taxon>Ascomycota</taxon>
        <taxon>Pezizomycotina</taxon>
        <taxon>Pezizomycetes</taxon>
        <taxon>Pezizales</taxon>
        <taxon>Pyronemataceae</taxon>
        <taxon>Sphaerosporella</taxon>
    </lineage>
</organism>
<dbReference type="PROSITE" id="PS01016">
    <property type="entry name" value="GLYCOPROTEASE"/>
    <property type="match status" value="1"/>
</dbReference>
<dbReference type="InterPro" id="IPR017861">
    <property type="entry name" value="KAE1/TsaD"/>
</dbReference>
<dbReference type="AlphaFoldDB" id="A0A5J5F0C3"/>
<accession>A0A5J5F0C3</accession>
<dbReference type="Proteomes" id="UP000326924">
    <property type="component" value="Unassembled WGS sequence"/>
</dbReference>
<feature type="compositionally biased region" description="Acidic residues" evidence="8">
    <location>
        <begin position="458"/>
        <end position="467"/>
    </location>
</feature>
<gene>
    <name evidence="10" type="ORF">FN846DRAFT_776947</name>
</gene>
<feature type="domain" description="Gcp-like" evidence="9">
    <location>
        <begin position="63"/>
        <end position="385"/>
    </location>
</feature>
<evidence type="ECO:0000259" key="9">
    <source>
        <dbReference type="Pfam" id="PF00814"/>
    </source>
</evidence>
<dbReference type="GO" id="GO:0072670">
    <property type="term" value="P:mitochondrial tRNA threonylcarbamoyladenosine modification"/>
    <property type="evidence" value="ECO:0007669"/>
    <property type="project" value="TreeGrafter"/>
</dbReference>
<comment type="cofactor">
    <cofactor evidence="7">
        <name>a divalent metal cation</name>
        <dbReference type="ChEBI" id="CHEBI:60240"/>
    </cofactor>
    <text evidence="7">Binds 1 divalent metal cation per subunit.</text>
</comment>
<dbReference type="GO" id="GO:0008233">
    <property type="term" value="F:peptidase activity"/>
    <property type="evidence" value="ECO:0007669"/>
    <property type="project" value="UniProtKB-KW"/>
</dbReference>
<evidence type="ECO:0000256" key="7">
    <source>
        <dbReference type="HAMAP-Rule" id="MF_03179"/>
    </source>
</evidence>
<dbReference type="NCBIfam" id="TIGR00329">
    <property type="entry name" value="gcp_kae1"/>
    <property type="match status" value="1"/>
</dbReference>
<keyword evidence="4 7" id="KW-0479">Metal-binding</keyword>
<dbReference type="FunCoup" id="A0A5J5F0C3">
    <property type="interactions" value="424"/>
</dbReference>